<evidence type="ECO:0000259" key="4">
    <source>
        <dbReference type="Pfam" id="PF00535"/>
    </source>
</evidence>
<dbReference type="GO" id="GO:0016757">
    <property type="term" value="F:glycosyltransferase activity"/>
    <property type="evidence" value="ECO:0007669"/>
    <property type="project" value="UniProtKB-KW"/>
</dbReference>
<keyword evidence="3" id="KW-1133">Transmembrane helix</keyword>
<sequence length="348" mass="39080">MPQWERDEPPKVALIIAAYNEEAVIADKLENSLELDYPDEKLDIVVFSDASSDRTDDIVRSYADQGVRLERIEGRVGKTACQNAVAERVDAEVLVFSDANSMYEPDAVRKLVSSMGPEVGCVVGELRLSRETDDVEGESIWWQYTRFIKEYESKLGSVVKGNGAIYAIRSEAYVPLPADAISDFAEPLSIRSEGWRVVYEPDAIAREHTARSVDAELRRKVRITTRSWHTVAQYLHLLNPLRYGFFSVKFASDTVLWWSTPMLSAVAFVALGALVTLTGSFLYLVPFSASVGFLLLGLVGYLLEDGRRKVPNLFHVPYYFLVGNYSLLVGAWNFVNSRNVVTWETANK</sequence>
<evidence type="ECO:0000313" key="5">
    <source>
        <dbReference type="EMBL" id="KTG11070.1"/>
    </source>
</evidence>
<dbReference type="SUPFAM" id="SSF53448">
    <property type="entry name" value="Nucleotide-diphospho-sugar transferases"/>
    <property type="match status" value="1"/>
</dbReference>
<accession>A0A0W1RBL4</accession>
<evidence type="ECO:0000256" key="3">
    <source>
        <dbReference type="SAM" id="Phobius"/>
    </source>
</evidence>
<dbReference type="InterPro" id="IPR029044">
    <property type="entry name" value="Nucleotide-diphossugar_trans"/>
</dbReference>
<name>A0A0W1RBL4_9EURY</name>
<dbReference type="InterPro" id="IPR001173">
    <property type="entry name" value="Glyco_trans_2-like"/>
</dbReference>
<dbReference type="CDD" id="cd06439">
    <property type="entry name" value="CESA_like_1"/>
    <property type="match status" value="1"/>
</dbReference>
<feature type="transmembrane region" description="Helical" evidence="3">
    <location>
        <begin position="316"/>
        <end position="335"/>
    </location>
</feature>
<keyword evidence="2 5" id="KW-0808">Transferase</keyword>
<evidence type="ECO:0000256" key="2">
    <source>
        <dbReference type="ARBA" id="ARBA00022679"/>
    </source>
</evidence>
<keyword evidence="1" id="KW-0328">Glycosyltransferase</keyword>
<dbReference type="AlphaFoldDB" id="A0A0W1RBL4"/>
<dbReference type="EMBL" id="LOPU01000016">
    <property type="protein sequence ID" value="KTG11070.1"/>
    <property type="molecule type" value="Genomic_DNA"/>
</dbReference>
<gene>
    <name evidence="5" type="ORF">AUR64_07555</name>
</gene>
<dbReference type="PANTHER" id="PTHR43630">
    <property type="entry name" value="POLY-BETA-1,6-N-ACETYL-D-GLUCOSAMINE SYNTHASE"/>
    <property type="match status" value="1"/>
</dbReference>
<keyword evidence="3" id="KW-0812">Transmembrane</keyword>
<keyword evidence="3" id="KW-0472">Membrane</keyword>
<dbReference type="Gene3D" id="3.90.550.10">
    <property type="entry name" value="Spore Coat Polysaccharide Biosynthesis Protein SpsA, Chain A"/>
    <property type="match status" value="1"/>
</dbReference>
<feature type="transmembrane region" description="Helical" evidence="3">
    <location>
        <begin position="281"/>
        <end position="304"/>
    </location>
</feature>
<comment type="caution">
    <text evidence="5">The sequence shown here is derived from an EMBL/GenBank/DDBJ whole genome shotgun (WGS) entry which is preliminary data.</text>
</comment>
<organism evidence="5 6">
    <name type="scientific">Haloprofundus marisrubri</name>
    <dbReference type="NCBI Taxonomy" id="1514971"/>
    <lineage>
        <taxon>Archaea</taxon>
        <taxon>Methanobacteriati</taxon>
        <taxon>Methanobacteriota</taxon>
        <taxon>Stenosarchaea group</taxon>
        <taxon>Halobacteria</taxon>
        <taxon>Halobacteriales</taxon>
        <taxon>Haloferacaceae</taxon>
        <taxon>Haloprofundus</taxon>
    </lineage>
</organism>
<evidence type="ECO:0000313" key="6">
    <source>
        <dbReference type="Proteomes" id="UP000054387"/>
    </source>
</evidence>
<dbReference type="Proteomes" id="UP000054387">
    <property type="component" value="Unassembled WGS sequence"/>
</dbReference>
<feature type="transmembrane region" description="Helical" evidence="3">
    <location>
        <begin position="255"/>
        <end position="275"/>
    </location>
</feature>
<keyword evidence="6" id="KW-1185">Reference proteome</keyword>
<protein>
    <submittedName>
        <fullName evidence="5">Glycosyl transferase</fullName>
    </submittedName>
</protein>
<dbReference type="PANTHER" id="PTHR43630:SF1">
    <property type="entry name" value="POLY-BETA-1,6-N-ACETYL-D-GLUCOSAMINE SYNTHASE"/>
    <property type="match status" value="1"/>
</dbReference>
<feature type="domain" description="Glycosyltransferase 2-like" evidence="4">
    <location>
        <begin position="14"/>
        <end position="149"/>
    </location>
</feature>
<proteinExistence type="predicted"/>
<evidence type="ECO:0000256" key="1">
    <source>
        <dbReference type="ARBA" id="ARBA00022676"/>
    </source>
</evidence>
<dbReference type="STRING" id="1514971.AUR64_07555"/>
<dbReference type="Pfam" id="PF00535">
    <property type="entry name" value="Glycos_transf_2"/>
    <property type="match status" value="1"/>
</dbReference>
<reference evidence="5 6" key="1">
    <citation type="submission" date="2015-12" db="EMBL/GenBank/DDBJ databases">
        <title>Haloprofundus marisrubri gen. nov., sp. nov., an extremely halophilic archaeon isolated from the Discovery deep brine-seawater interface in the Red Sea.</title>
        <authorList>
            <person name="Zhang G."/>
            <person name="Stingl U."/>
            <person name="Rashid M."/>
        </authorList>
    </citation>
    <scope>NUCLEOTIDE SEQUENCE [LARGE SCALE GENOMIC DNA]</scope>
    <source>
        <strain evidence="5 6">SB9</strain>
    </source>
</reference>